<dbReference type="EMBL" id="JBCGBO010000025">
    <property type="protein sequence ID" value="KAK9177465.1"/>
    <property type="molecule type" value="Genomic_DNA"/>
</dbReference>
<proteinExistence type="predicted"/>
<comment type="caution">
    <text evidence="1">The sequence shown here is derived from an EMBL/GenBank/DDBJ whole genome shotgun (WGS) entry which is preliminary data.</text>
</comment>
<accession>A0AAP0LM51</accession>
<dbReference type="Proteomes" id="UP001428341">
    <property type="component" value="Unassembled WGS sequence"/>
</dbReference>
<reference evidence="1 2" key="1">
    <citation type="submission" date="2024-05" db="EMBL/GenBank/DDBJ databases">
        <title>Haplotype-resolved chromosome-level genome assembly of Huyou (Citrus changshanensis).</title>
        <authorList>
            <person name="Miao C."/>
            <person name="Chen W."/>
            <person name="Wu Y."/>
            <person name="Wang L."/>
            <person name="Zhao S."/>
            <person name="Grierson D."/>
            <person name="Xu C."/>
            <person name="Chen K."/>
        </authorList>
    </citation>
    <scope>NUCLEOTIDE SEQUENCE [LARGE SCALE GENOMIC DNA]</scope>
    <source>
        <strain evidence="1">01-14</strain>
        <tissue evidence="1">Leaf</tissue>
    </source>
</reference>
<name>A0AAP0LM51_9ROSI</name>
<keyword evidence="2" id="KW-1185">Reference proteome</keyword>
<evidence type="ECO:0000313" key="1">
    <source>
        <dbReference type="EMBL" id="KAK9177465.1"/>
    </source>
</evidence>
<organism evidence="1 2">
    <name type="scientific">Citrus x changshan-huyou</name>
    <dbReference type="NCBI Taxonomy" id="2935761"/>
    <lineage>
        <taxon>Eukaryota</taxon>
        <taxon>Viridiplantae</taxon>
        <taxon>Streptophyta</taxon>
        <taxon>Embryophyta</taxon>
        <taxon>Tracheophyta</taxon>
        <taxon>Spermatophyta</taxon>
        <taxon>Magnoliopsida</taxon>
        <taxon>eudicotyledons</taxon>
        <taxon>Gunneridae</taxon>
        <taxon>Pentapetalae</taxon>
        <taxon>rosids</taxon>
        <taxon>malvids</taxon>
        <taxon>Sapindales</taxon>
        <taxon>Rutaceae</taxon>
        <taxon>Aurantioideae</taxon>
        <taxon>Citrus</taxon>
    </lineage>
</organism>
<protein>
    <submittedName>
        <fullName evidence="1">Uncharacterized protein</fullName>
    </submittedName>
</protein>
<evidence type="ECO:0000313" key="2">
    <source>
        <dbReference type="Proteomes" id="UP001428341"/>
    </source>
</evidence>
<dbReference type="AlphaFoldDB" id="A0AAP0LM51"/>
<gene>
    <name evidence="1" type="ORF">WN944_029487</name>
</gene>
<sequence>MQHELGSMSVLADPLRKHVRLDHDAEAQAASCCVVGSWKTIHQGMAELYGEAKRNLNSEADAQANVAAGLIAGEFAEKRAI</sequence>